<protein>
    <recommendedName>
        <fullName evidence="3">CCHC-type domain-containing protein</fullName>
    </recommendedName>
</protein>
<feature type="compositionally biased region" description="Polar residues" evidence="2">
    <location>
        <begin position="242"/>
        <end position="255"/>
    </location>
</feature>
<organism evidence="4 5">
    <name type="scientific">Actinidia rufa</name>
    <dbReference type="NCBI Taxonomy" id="165716"/>
    <lineage>
        <taxon>Eukaryota</taxon>
        <taxon>Viridiplantae</taxon>
        <taxon>Streptophyta</taxon>
        <taxon>Embryophyta</taxon>
        <taxon>Tracheophyta</taxon>
        <taxon>Spermatophyta</taxon>
        <taxon>Magnoliopsida</taxon>
        <taxon>eudicotyledons</taxon>
        <taxon>Gunneridae</taxon>
        <taxon>Pentapetalae</taxon>
        <taxon>asterids</taxon>
        <taxon>Ericales</taxon>
        <taxon>Actinidiaceae</taxon>
        <taxon>Actinidia</taxon>
    </lineage>
</organism>
<evidence type="ECO:0000256" key="2">
    <source>
        <dbReference type="SAM" id="MobiDB-lite"/>
    </source>
</evidence>
<dbReference type="InterPro" id="IPR001878">
    <property type="entry name" value="Znf_CCHC"/>
</dbReference>
<name>A0A7J0FDP8_9ERIC</name>
<dbReference type="OrthoDB" id="1305902at2759"/>
<feature type="region of interest" description="Disordered" evidence="2">
    <location>
        <begin position="240"/>
        <end position="282"/>
    </location>
</feature>
<gene>
    <name evidence="4" type="ORF">Acr_11g0011170</name>
</gene>
<sequence>MDQNPLQNMEGQEAGDINRLPIQIPNEALVPQGRYMQDYLNPTRASTPSCIVLPANAHTFTIKPVIPHHGYDTGRILSFFYEGIAPQTRQFINMMYNGQFMRKSPEEALDFFDELVENNQSWDFSYSTDRTRSEPNTFGHGKYQLKEQNDLQTKYDQLSRKLESLEIKKIHEVSTSSRNDEKCIICERSGHLTSECPTVLAFKEVLQGGDQVSVNAMSQPQGHKPFNSAYSNTYNPGWRNHPNFSWRNTDNSNLSQGGQTPNPPPQQASPMGLNPYGNQNQGQTHFQQAQYPNHNHNQNVY</sequence>
<dbReference type="PROSITE" id="PS50158">
    <property type="entry name" value="ZF_CCHC"/>
    <property type="match status" value="1"/>
</dbReference>
<evidence type="ECO:0000313" key="4">
    <source>
        <dbReference type="EMBL" id="GFY96811.1"/>
    </source>
</evidence>
<dbReference type="EMBL" id="BJWL01000011">
    <property type="protein sequence ID" value="GFY96811.1"/>
    <property type="molecule type" value="Genomic_DNA"/>
</dbReference>
<feature type="region of interest" description="Disordered" evidence="2">
    <location>
        <begin position="215"/>
        <end position="234"/>
    </location>
</feature>
<dbReference type="Proteomes" id="UP000585474">
    <property type="component" value="Unassembled WGS sequence"/>
</dbReference>
<dbReference type="GO" id="GO:0003676">
    <property type="term" value="F:nucleic acid binding"/>
    <property type="evidence" value="ECO:0007669"/>
    <property type="project" value="InterPro"/>
</dbReference>
<evidence type="ECO:0000256" key="1">
    <source>
        <dbReference type="PROSITE-ProRule" id="PRU00047"/>
    </source>
</evidence>
<keyword evidence="1" id="KW-0479">Metal-binding</keyword>
<evidence type="ECO:0000313" key="5">
    <source>
        <dbReference type="Proteomes" id="UP000585474"/>
    </source>
</evidence>
<dbReference type="InterPro" id="IPR036875">
    <property type="entry name" value="Znf_CCHC_sf"/>
</dbReference>
<dbReference type="AlphaFoldDB" id="A0A7J0FDP8"/>
<feature type="domain" description="CCHC-type" evidence="3">
    <location>
        <begin position="182"/>
        <end position="197"/>
    </location>
</feature>
<keyword evidence="5" id="KW-1185">Reference proteome</keyword>
<accession>A0A7J0FDP8</accession>
<evidence type="ECO:0000259" key="3">
    <source>
        <dbReference type="PROSITE" id="PS50158"/>
    </source>
</evidence>
<proteinExistence type="predicted"/>
<comment type="caution">
    <text evidence="4">The sequence shown here is derived from an EMBL/GenBank/DDBJ whole genome shotgun (WGS) entry which is preliminary data.</text>
</comment>
<keyword evidence="1" id="KW-0863">Zinc-finger</keyword>
<dbReference type="GO" id="GO:0008270">
    <property type="term" value="F:zinc ion binding"/>
    <property type="evidence" value="ECO:0007669"/>
    <property type="project" value="UniProtKB-KW"/>
</dbReference>
<reference evidence="4 5" key="1">
    <citation type="submission" date="2019-07" db="EMBL/GenBank/DDBJ databases">
        <title>De Novo Assembly of kiwifruit Actinidia rufa.</title>
        <authorList>
            <person name="Sugita-Konishi S."/>
            <person name="Sato K."/>
            <person name="Mori E."/>
            <person name="Abe Y."/>
            <person name="Kisaki G."/>
            <person name="Hamano K."/>
            <person name="Suezawa K."/>
            <person name="Otani M."/>
            <person name="Fukuda T."/>
            <person name="Manabe T."/>
            <person name="Gomi K."/>
            <person name="Tabuchi M."/>
            <person name="Akimitsu K."/>
            <person name="Kataoka I."/>
        </authorList>
    </citation>
    <scope>NUCLEOTIDE SEQUENCE [LARGE SCALE GENOMIC DNA]</scope>
    <source>
        <strain evidence="5">cv. Fuchu</strain>
    </source>
</reference>
<keyword evidence="1" id="KW-0862">Zinc</keyword>
<dbReference type="SUPFAM" id="SSF57756">
    <property type="entry name" value="Retrovirus zinc finger-like domains"/>
    <property type="match status" value="1"/>
</dbReference>